<dbReference type="SMART" id="SM00692">
    <property type="entry name" value="DM3"/>
    <property type="match status" value="1"/>
</dbReference>
<dbReference type="Ensembl" id="ENSAOCT00000074062.1">
    <property type="protein sequence ID" value="ENSAOCP00000050704.1"/>
    <property type="gene ID" value="ENSAOCG00000030512.1"/>
</dbReference>
<accession>A0AAQ5YCZ1</accession>
<dbReference type="Pfam" id="PF05485">
    <property type="entry name" value="THAP"/>
    <property type="match status" value="1"/>
</dbReference>
<evidence type="ECO:0000256" key="3">
    <source>
        <dbReference type="ARBA" id="ARBA00022833"/>
    </source>
</evidence>
<keyword evidence="3" id="KW-0862">Zinc</keyword>
<feature type="region of interest" description="Disordered" evidence="6">
    <location>
        <begin position="330"/>
        <end position="394"/>
    </location>
</feature>
<reference evidence="8" key="2">
    <citation type="submission" date="2025-08" db="UniProtKB">
        <authorList>
            <consortium name="Ensembl"/>
        </authorList>
    </citation>
    <scope>IDENTIFICATION</scope>
</reference>
<evidence type="ECO:0000256" key="2">
    <source>
        <dbReference type="ARBA" id="ARBA00022771"/>
    </source>
</evidence>
<feature type="domain" description="THAP-type" evidence="7">
    <location>
        <begin position="1"/>
        <end position="90"/>
    </location>
</feature>
<organism evidence="8 9">
    <name type="scientific">Amphiprion ocellaris</name>
    <name type="common">Clown anemonefish</name>
    <dbReference type="NCBI Taxonomy" id="80972"/>
    <lineage>
        <taxon>Eukaryota</taxon>
        <taxon>Metazoa</taxon>
        <taxon>Chordata</taxon>
        <taxon>Craniata</taxon>
        <taxon>Vertebrata</taxon>
        <taxon>Euteleostomi</taxon>
        <taxon>Actinopterygii</taxon>
        <taxon>Neopterygii</taxon>
        <taxon>Teleostei</taxon>
        <taxon>Neoteleostei</taxon>
        <taxon>Acanthomorphata</taxon>
        <taxon>Ovalentaria</taxon>
        <taxon>Pomacentridae</taxon>
        <taxon>Amphiprion</taxon>
    </lineage>
</organism>
<evidence type="ECO:0000256" key="1">
    <source>
        <dbReference type="ARBA" id="ARBA00022723"/>
    </source>
</evidence>
<dbReference type="GO" id="GO:0003677">
    <property type="term" value="F:DNA binding"/>
    <property type="evidence" value="ECO:0007669"/>
    <property type="project" value="UniProtKB-UniRule"/>
</dbReference>
<dbReference type="InterPro" id="IPR006612">
    <property type="entry name" value="THAP_Znf"/>
</dbReference>
<reference evidence="8" key="3">
    <citation type="submission" date="2025-09" db="UniProtKB">
        <authorList>
            <consortium name="Ensembl"/>
        </authorList>
    </citation>
    <scope>IDENTIFICATION</scope>
</reference>
<sequence>MSQRRVWHHRCSVVDCKSERKSLHTLPTSEKLKNEWITFIFDGNVPTTVGKFLYVCANHFTPDCFLNKGQYQAGFATKLKLKDGSIPTVRDQNSELNSGVRTQTSSSGVQCTAVNAESSSHLLSLPIFSGTTSNVSQLPPPAKLNGSLCSVISVDRLNESLHQETELNSAATSKSDESRGEKCTQAKTIVNDSCLMELFKKCQTCGHTITKKKVSHCGAQTKVRWSCLSGHKGVWMSSPYLWEAFPEIHLLIALSILFSGGTFAHFRKWAKHLHLNFMDLKTFLDVQKTHISPEKRQKNRKVQEEILAKEIHQQSDGSLRHISDSLNKMKAKRRQKRALSSRSSSEKGSSVLKTTAETSIQESSALSGLGRVSDHESEQRYEDEAEHQSDSLQTMHTASETTFSLDSVEEMEITIDDKRDSMKNIKSETTDLRIAGPDGSDEDVYVPIIPQRSTASELLLECEEEELEPWQKKNSLQKVKVKDEPEDLANDQTECKPESSPHQEDAVNTSTPDLKTETTQFVFNNQGFIVAPQLTRSTDFNLGTQCLAGTSFAIVPAVQQQLFQKVAAATATPEPCGVVHTPEVHQISNNPVSLSSVLSPAVFASSSSNQQQVEQSKSQILSVPFSLPCFIVLELQSTGTSENNE</sequence>
<dbReference type="GeneTree" id="ENSGT00940000163969"/>
<dbReference type="PANTHER" id="PTHR31751:SF42">
    <property type="entry name" value="PROTEIN CBG10204"/>
    <property type="match status" value="1"/>
</dbReference>
<dbReference type="GO" id="GO:0008270">
    <property type="term" value="F:zinc ion binding"/>
    <property type="evidence" value="ECO:0007669"/>
    <property type="project" value="UniProtKB-KW"/>
</dbReference>
<evidence type="ECO:0000313" key="8">
    <source>
        <dbReference type="Ensembl" id="ENSAOCP00000050704.1"/>
    </source>
</evidence>
<feature type="region of interest" description="Disordered" evidence="6">
    <location>
        <begin position="478"/>
        <end position="511"/>
    </location>
</feature>
<protein>
    <recommendedName>
        <fullName evidence="7">THAP-type domain-containing protein</fullName>
    </recommendedName>
</protein>
<dbReference type="PROSITE" id="PS50950">
    <property type="entry name" value="ZF_THAP"/>
    <property type="match status" value="1"/>
</dbReference>
<dbReference type="Proteomes" id="UP001501940">
    <property type="component" value="Chromosome 1"/>
</dbReference>
<reference evidence="8 9" key="1">
    <citation type="submission" date="2022-01" db="EMBL/GenBank/DDBJ databases">
        <title>A chromosome-scale genome assembly of the false clownfish, Amphiprion ocellaris.</title>
        <authorList>
            <person name="Ryu T."/>
        </authorList>
    </citation>
    <scope>NUCLEOTIDE SEQUENCE [LARGE SCALE GENOMIC DNA]</scope>
</reference>
<feature type="compositionally biased region" description="Basic residues" evidence="6">
    <location>
        <begin position="330"/>
        <end position="339"/>
    </location>
</feature>
<keyword evidence="9" id="KW-1185">Reference proteome</keyword>
<evidence type="ECO:0000256" key="5">
    <source>
        <dbReference type="PROSITE-ProRule" id="PRU00309"/>
    </source>
</evidence>
<feature type="compositionally biased region" description="Basic and acidic residues" evidence="6">
    <location>
        <begin position="372"/>
        <end position="389"/>
    </location>
</feature>
<keyword evidence="4 5" id="KW-0238">DNA-binding</keyword>
<evidence type="ECO:0000256" key="4">
    <source>
        <dbReference type="ARBA" id="ARBA00023125"/>
    </source>
</evidence>
<feature type="compositionally biased region" description="Low complexity" evidence="6">
    <location>
        <begin position="340"/>
        <end position="350"/>
    </location>
</feature>
<name>A0AAQ5YCZ1_AMPOC</name>
<evidence type="ECO:0000313" key="9">
    <source>
        <dbReference type="Proteomes" id="UP001501940"/>
    </source>
</evidence>
<feature type="compositionally biased region" description="Polar residues" evidence="6">
    <location>
        <begin position="351"/>
        <end position="366"/>
    </location>
</feature>
<dbReference type="SUPFAM" id="SSF57716">
    <property type="entry name" value="Glucocorticoid receptor-like (DNA-binding domain)"/>
    <property type="match status" value="1"/>
</dbReference>
<evidence type="ECO:0000259" key="7">
    <source>
        <dbReference type="PROSITE" id="PS50950"/>
    </source>
</evidence>
<proteinExistence type="predicted"/>
<keyword evidence="2 5" id="KW-0863">Zinc-finger</keyword>
<keyword evidence="1" id="KW-0479">Metal-binding</keyword>
<dbReference type="PANTHER" id="PTHR31751">
    <property type="entry name" value="SI:CH211-108C17.2-RELATED-RELATED"/>
    <property type="match status" value="1"/>
</dbReference>
<dbReference type="AlphaFoldDB" id="A0AAQ5YCZ1"/>
<evidence type="ECO:0000256" key="6">
    <source>
        <dbReference type="SAM" id="MobiDB-lite"/>
    </source>
</evidence>
<feature type="compositionally biased region" description="Basic and acidic residues" evidence="6">
    <location>
        <begin position="493"/>
        <end position="505"/>
    </location>
</feature>
<dbReference type="SMART" id="SM00980">
    <property type="entry name" value="THAP"/>
    <property type="match status" value="1"/>
</dbReference>